<organism evidence="2 3">
    <name type="scientific">Bradyrhizobium guangdongense</name>
    <dbReference type="NCBI Taxonomy" id="1325090"/>
    <lineage>
        <taxon>Bacteria</taxon>
        <taxon>Pseudomonadati</taxon>
        <taxon>Pseudomonadota</taxon>
        <taxon>Alphaproteobacteria</taxon>
        <taxon>Hyphomicrobiales</taxon>
        <taxon>Nitrobacteraceae</taxon>
        <taxon>Bradyrhizobium</taxon>
    </lineage>
</organism>
<evidence type="ECO:0000313" key="2">
    <source>
        <dbReference type="EMBL" id="QOZ58488.1"/>
    </source>
</evidence>
<evidence type="ECO:0000313" key="3">
    <source>
        <dbReference type="Proteomes" id="UP000593880"/>
    </source>
</evidence>
<dbReference type="Proteomes" id="UP000593880">
    <property type="component" value="Chromosome"/>
</dbReference>
<reference evidence="2 3" key="1">
    <citation type="submission" date="2018-06" db="EMBL/GenBank/DDBJ databases">
        <title>Comparative genomics of rhizobia nodulating Arachis hypogaea in China.</title>
        <authorList>
            <person name="Li Y."/>
        </authorList>
    </citation>
    <scope>NUCLEOTIDE SEQUENCE [LARGE SCALE GENOMIC DNA]</scope>
    <source>
        <strain evidence="2 3">CCBAU 51658</strain>
    </source>
</reference>
<protein>
    <submittedName>
        <fullName evidence="2">Uncharacterized protein</fullName>
    </submittedName>
</protein>
<feature type="compositionally biased region" description="Basic and acidic residues" evidence="1">
    <location>
        <begin position="50"/>
        <end position="62"/>
    </location>
</feature>
<dbReference type="EMBL" id="CP030057">
    <property type="protein sequence ID" value="QOZ58488.1"/>
    <property type="molecule type" value="Genomic_DNA"/>
</dbReference>
<evidence type="ECO:0000256" key="1">
    <source>
        <dbReference type="SAM" id="MobiDB-lite"/>
    </source>
</evidence>
<gene>
    <name evidence="2" type="ORF">XH86_06865</name>
</gene>
<feature type="region of interest" description="Disordered" evidence="1">
    <location>
        <begin position="1"/>
        <end position="26"/>
    </location>
</feature>
<proteinExistence type="predicted"/>
<keyword evidence="3" id="KW-1185">Reference proteome</keyword>
<accession>A0ABX6UC29</accession>
<name>A0ABX6UC29_9BRAD</name>
<sequence length="85" mass="9311">MPRRSPAPICRSTAAGPRSNDTVCHAPPRRGIQYAAARRLNYNFLGILDRPVKPGDDSERGRGSRPNDSMPAPSRSRIADSIPRT</sequence>
<feature type="region of interest" description="Disordered" evidence="1">
    <location>
        <begin position="48"/>
        <end position="85"/>
    </location>
</feature>